<keyword evidence="1" id="KW-0472">Membrane</keyword>
<accession>A0AAV4ALC5</accession>
<proteinExistence type="predicted"/>
<evidence type="ECO:0000313" key="2">
    <source>
        <dbReference type="EMBL" id="GFO11981.1"/>
    </source>
</evidence>
<keyword evidence="1" id="KW-1133">Transmembrane helix</keyword>
<dbReference type="EMBL" id="BLXT01004368">
    <property type="protein sequence ID" value="GFO11981.1"/>
    <property type="molecule type" value="Genomic_DNA"/>
</dbReference>
<dbReference type="AlphaFoldDB" id="A0AAV4ALC5"/>
<dbReference type="Proteomes" id="UP000735302">
    <property type="component" value="Unassembled WGS sequence"/>
</dbReference>
<feature type="transmembrane region" description="Helical" evidence="1">
    <location>
        <begin position="29"/>
        <end position="53"/>
    </location>
</feature>
<comment type="caution">
    <text evidence="2">The sequence shown here is derived from an EMBL/GenBank/DDBJ whole genome shotgun (WGS) entry which is preliminary data.</text>
</comment>
<sequence>MALNPCPLSAVFAMLNIRRNFFPVSMQRLSVMLAGLLTTRVSWSILSAIISYLQGKHKIKEDISHCLPSVADEEVNRVPTAQKEANSRVFPGLSRTKLVKFQAHTMNFKNFMQKFLVCQE</sequence>
<evidence type="ECO:0000313" key="3">
    <source>
        <dbReference type="Proteomes" id="UP000735302"/>
    </source>
</evidence>
<organism evidence="2 3">
    <name type="scientific">Plakobranchus ocellatus</name>
    <dbReference type="NCBI Taxonomy" id="259542"/>
    <lineage>
        <taxon>Eukaryota</taxon>
        <taxon>Metazoa</taxon>
        <taxon>Spiralia</taxon>
        <taxon>Lophotrochozoa</taxon>
        <taxon>Mollusca</taxon>
        <taxon>Gastropoda</taxon>
        <taxon>Heterobranchia</taxon>
        <taxon>Euthyneura</taxon>
        <taxon>Panpulmonata</taxon>
        <taxon>Sacoglossa</taxon>
        <taxon>Placobranchoidea</taxon>
        <taxon>Plakobranchidae</taxon>
        <taxon>Plakobranchus</taxon>
    </lineage>
</organism>
<evidence type="ECO:0000256" key="1">
    <source>
        <dbReference type="SAM" id="Phobius"/>
    </source>
</evidence>
<protein>
    <submittedName>
        <fullName evidence="2">Uncharacterized protein</fullName>
    </submittedName>
</protein>
<keyword evidence="3" id="KW-1185">Reference proteome</keyword>
<gene>
    <name evidence="2" type="ORF">PoB_003848600</name>
</gene>
<name>A0AAV4ALC5_9GAST</name>
<keyword evidence="1" id="KW-0812">Transmembrane</keyword>
<reference evidence="2 3" key="1">
    <citation type="journal article" date="2021" name="Elife">
        <title>Chloroplast acquisition without the gene transfer in kleptoplastic sea slugs, Plakobranchus ocellatus.</title>
        <authorList>
            <person name="Maeda T."/>
            <person name="Takahashi S."/>
            <person name="Yoshida T."/>
            <person name="Shimamura S."/>
            <person name="Takaki Y."/>
            <person name="Nagai Y."/>
            <person name="Toyoda A."/>
            <person name="Suzuki Y."/>
            <person name="Arimoto A."/>
            <person name="Ishii H."/>
            <person name="Satoh N."/>
            <person name="Nishiyama T."/>
            <person name="Hasebe M."/>
            <person name="Maruyama T."/>
            <person name="Minagawa J."/>
            <person name="Obokata J."/>
            <person name="Shigenobu S."/>
        </authorList>
    </citation>
    <scope>NUCLEOTIDE SEQUENCE [LARGE SCALE GENOMIC DNA]</scope>
</reference>